<accession>A0A1L3ZU99</accession>
<dbReference type="PROSITE" id="PS51891">
    <property type="entry name" value="CENP_V_GFA"/>
    <property type="match status" value="1"/>
</dbReference>
<proteinExistence type="inferred from homology"/>
<keyword evidence="2" id="KW-0479">Metal-binding</keyword>
<protein>
    <submittedName>
        <fullName evidence="5">Aldehyde-activating protein</fullName>
    </submittedName>
</protein>
<comment type="similarity">
    <text evidence="1">Belongs to the Gfa family.</text>
</comment>
<evidence type="ECO:0000313" key="5">
    <source>
        <dbReference type="EMBL" id="API59226.1"/>
    </source>
</evidence>
<evidence type="ECO:0000256" key="1">
    <source>
        <dbReference type="ARBA" id="ARBA00005495"/>
    </source>
</evidence>
<dbReference type="Proteomes" id="UP000182063">
    <property type="component" value="Chromosome"/>
</dbReference>
<dbReference type="OrthoDB" id="9805575at2"/>
<dbReference type="EMBL" id="CP018221">
    <property type="protein sequence ID" value="API59226.1"/>
    <property type="molecule type" value="Genomic_DNA"/>
</dbReference>
<dbReference type="GO" id="GO:0016846">
    <property type="term" value="F:carbon-sulfur lyase activity"/>
    <property type="evidence" value="ECO:0007669"/>
    <property type="project" value="InterPro"/>
</dbReference>
<dbReference type="Gene3D" id="2.170.150.70">
    <property type="match status" value="1"/>
</dbReference>
<gene>
    <name evidence="5" type="ORF">BSL82_07815</name>
</gene>
<dbReference type="SUPFAM" id="SSF51316">
    <property type="entry name" value="Mss4-like"/>
    <property type="match status" value="1"/>
</dbReference>
<organism evidence="5 6">
    <name type="scientific">Tardibacter chloracetimidivorans</name>
    <dbReference type="NCBI Taxonomy" id="1921510"/>
    <lineage>
        <taxon>Bacteria</taxon>
        <taxon>Pseudomonadati</taxon>
        <taxon>Pseudomonadota</taxon>
        <taxon>Alphaproteobacteria</taxon>
        <taxon>Sphingomonadales</taxon>
        <taxon>Sphingomonadaceae</taxon>
        <taxon>Tardibacter</taxon>
    </lineage>
</organism>
<dbReference type="InterPro" id="IPR052355">
    <property type="entry name" value="CENP-V-like"/>
</dbReference>
<dbReference type="InterPro" id="IPR006913">
    <property type="entry name" value="CENP-V/GFA"/>
</dbReference>
<dbReference type="PANTHER" id="PTHR28620">
    <property type="entry name" value="CENTROMERE PROTEIN V"/>
    <property type="match status" value="1"/>
</dbReference>
<sequence>MALQGSCHCGAIRFEVDAEPPAEVVECNCSYCRRQGRKWWFLPDSQFRLVTDENAVASYFFGAHKIEHHHCGVCGCAPYSEGANPNTGERTAAINVRCIPEVDIDSLPIRRVDGASF</sequence>
<evidence type="ECO:0000313" key="6">
    <source>
        <dbReference type="Proteomes" id="UP000182063"/>
    </source>
</evidence>
<evidence type="ECO:0000256" key="2">
    <source>
        <dbReference type="ARBA" id="ARBA00022723"/>
    </source>
</evidence>
<keyword evidence="3" id="KW-0862">Zinc</keyword>
<dbReference type="Pfam" id="PF04828">
    <property type="entry name" value="GFA"/>
    <property type="match status" value="1"/>
</dbReference>
<evidence type="ECO:0000259" key="4">
    <source>
        <dbReference type="PROSITE" id="PS51891"/>
    </source>
</evidence>
<dbReference type="KEGG" id="sphj:BSL82_07815"/>
<dbReference type="GO" id="GO:0046872">
    <property type="term" value="F:metal ion binding"/>
    <property type="evidence" value="ECO:0007669"/>
    <property type="project" value="UniProtKB-KW"/>
</dbReference>
<reference evidence="6" key="1">
    <citation type="submission" date="2016-11" db="EMBL/GenBank/DDBJ databases">
        <title>Complete Genome Sequence of alachlor-degrading Sphingomonas sp. strain JJ-A5.</title>
        <authorList>
            <person name="Lee H."/>
            <person name="Ka J.-O."/>
        </authorList>
    </citation>
    <scope>NUCLEOTIDE SEQUENCE [LARGE SCALE GENOMIC DNA]</scope>
    <source>
        <strain evidence="6">JJ-A5</strain>
    </source>
</reference>
<name>A0A1L3ZU99_9SPHN</name>
<dbReference type="PANTHER" id="PTHR28620:SF1">
    <property type="entry name" value="CENP-V_GFA DOMAIN-CONTAINING PROTEIN"/>
    <property type="match status" value="1"/>
</dbReference>
<dbReference type="STRING" id="1921510.BSL82_07815"/>
<keyword evidence="6" id="KW-1185">Reference proteome</keyword>
<dbReference type="RefSeq" id="WP_072596775.1">
    <property type="nucleotide sequence ID" value="NZ_CP018221.1"/>
</dbReference>
<dbReference type="InterPro" id="IPR011057">
    <property type="entry name" value="Mss4-like_sf"/>
</dbReference>
<dbReference type="AlphaFoldDB" id="A0A1L3ZU99"/>
<evidence type="ECO:0000256" key="3">
    <source>
        <dbReference type="ARBA" id="ARBA00022833"/>
    </source>
</evidence>
<feature type="domain" description="CENP-V/GFA" evidence="4">
    <location>
        <begin position="3"/>
        <end position="117"/>
    </location>
</feature>